<evidence type="ECO:0000313" key="2">
    <source>
        <dbReference type="Proteomes" id="UP000054538"/>
    </source>
</evidence>
<reference evidence="1 2" key="1">
    <citation type="submission" date="2014-04" db="EMBL/GenBank/DDBJ databases">
        <authorList>
            <consortium name="DOE Joint Genome Institute"/>
            <person name="Kuo A."/>
            <person name="Kohler A."/>
            <person name="Jargeat P."/>
            <person name="Nagy L.G."/>
            <person name="Floudas D."/>
            <person name="Copeland A."/>
            <person name="Barry K.W."/>
            <person name="Cichocki N."/>
            <person name="Veneault-Fourrey C."/>
            <person name="LaButti K."/>
            <person name="Lindquist E.A."/>
            <person name="Lipzen A."/>
            <person name="Lundell T."/>
            <person name="Morin E."/>
            <person name="Murat C."/>
            <person name="Sun H."/>
            <person name="Tunlid A."/>
            <person name="Henrissat B."/>
            <person name="Grigoriev I.V."/>
            <person name="Hibbett D.S."/>
            <person name="Martin F."/>
            <person name="Nordberg H.P."/>
            <person name="Cantor M.N."/>
            <person name="Hua S.X."/>
        </authorList>
    </citation>
    <scope>NUCLEOTIDE SEQUENCE [LARGE SCALE GENOMIC DNA]</scope>
    <source>
        <strain evidence="1 2">Ve08.2h10</strain>
    </source>
</reference>
<dbReference type="InParanoid" id="A0A0D0CYM6"/>
<sequence>MGSRGREVQVPNESGRAFSYPMLSMLVSLEEACPSPVKVDYAWVGSYDQIHTETT</sequence>
<evidence type="ECO:0000313" key="1">
    <source>
        <dbReference type="EMBL" id="KIK72564.1"/>
    </source>
</evidence>
<dbReference type="EMBL" id="KN830690">
    <property type="protein sequence ID" value="KIK72564.1"/>
    <property type="molecule type" value="Genomic_DNA"/>
</dbReference>
<name>A0A0D0CYM6_9AGAM</name>
<proteinExistence type="predicted"/>
<accession>A0A0D0CYM6</accession>
<organism evidence="1 2">
    <name type="scientific">Paxillus rubicundulus Ve08.2h10</name>
    <dbReference type="NCBI Taxonomy" id="930991"/>
    <lineage>
        <taxon>Eukaryota</taxon>
        <taxon>Fungi</taxon>
        <taxon>Dikarya</taxon>
        <taxon>Basidiomycota</taxon>
        <taxon>Agaricomycotina</taxon>
        <taxon>Agaricomycetes</taxon>
        <taxon>Agaricomycetidae</taxon>
        <taxon>Boletales</taxon>
        <taxon>Paxilineae</taxon>
        <taxon>Paxillaceae</taxon>
        <taxon>Paxillus</taxon>
    </lineage>
</organism>
<gene>
    <name evidence="1" type="ORF">PAXRUDRAFT_21842</name>
</gene>
<protein>
    <submittedName>
        <fullName evidence="1">Uncharacterized protein</fullName>
    </submittedName>
</protein>
<dbReference type="Proteomes" id="UP000054538">
    <property type="component" value="Unassembled WGS sequence"/>
</dbReference>
<dbReference type="AlphaFoldDB" id="A0A0D0CYM6"/>
<keyword evidence="2" id="KW-1185">Reference proteome</keyword>
<dbReference type="HOGENOM" id="CLU_3033069_0_0_1"/>
<reference evidence="2" key="2">
    <citation type="submission" date="2015-01" db="EMBL/GenBank/DDBJ databases">
        <title>Evolutionary Origins and Diversification of the Mycorrhizal Mutualists.</title>
        <authorList>
            <consortium name="DOE Joint Genome Institute"/>
            <consortium name="Mycorrhizal Genomics Consortium"/>
            <person name="Kohler A."/>
            <person name="Kuo A."/>
            <person name="Nagy L.G."/>
            <person name="Floudas D."/>
            <person name="Copeland A."/>
            <person name="Barry K.W."/>
            <person name="Cichocki N."/>
            <person name="Veneault-Fourrey C."/>
            <person name="LaButti K."/>
            <person name="Lindquist E.A."/>
            <person name="Lipzen A."/>
            <person name="Lundell T."/>
            <person name="Morin E."/>
            <person name="Murat C."/>
            <person name="Riley R."/>
            <person name="Ohm R."/>
            <person name="Sun H."/>
            <person name="Tunlid A."/>
            <person name="Henrissat B."/>
            <person name="Grigoriev I.V."/>
            <person name="Hibbett D.S."/>
            <person name="Martin F."/>
        </authorList>
    </citation>
    <scope>NUCLEOTIDE SEQUENCE [LARGE SCALE GENOMIC DNA]</scope>
    <source>
        <strain evidence="2">Ve08.2h10</strain>
    </source>
</reference>